<dbReference type="EMBL" id="JBBNAG010000005">
    <property type="protein sequence ID" value="KAK9132898.1"/>
    <property type="molecule type" value="Genomic_DNA"/>
</dbReference>
<organism evidence="2 3">
    <name type="scientific">Stephania cephalantha</name>
    <dbReference type="NCBI Taxonomy" id="152367"/>
    <lineage>
        <taxon>Eukaryota</taxon>
        <taxon>Viridiplantae</taxon>
        <taxon>Streptophyta</taxon>
        <taxon>Embryophyta</taxon>
        <taxon>Tracheophyta</taxon>
        <taxon>Spermatophyta</taxon>
        <taxon>Magnoliopsida</taxon>
        <taxon>Ranunculales</taxon>
        <taxon>Menispermaceae</taxon>
        <taxon>Menispermoideae</taxon>
        <taxon>Cissampelideae</taxon>
        <taxon>Stephania</taxon>
    </lineage>
</organism>
<dbReference type="PROSITE" id="PS00018">
    <property type="entry name" value="EF_HAND_1"/>
    <property type="match status" value="1"/>
</dbReference>
<evidence type="ECO:0000256" key="1">
    <source>
        <dbReference type="SAM" id="MobiDB-lite"/>
    </source>
</evidence>
<gene>
    <name evidence="2" type="ORF">Scep_012426</name>
</gene>
<feature type="compositionally biased region" description="Acidic residues" evidence="1">
    <location>
        <begin position="266"/>
        <end position="275"/>
    </location>
</feature>
<comment type="caution">
    <text evidence="2">The sequence shown here is derived from an EMBL/GenBank/DDBJ whole genome shotgun (WGS) entry which is preliminary data.</text>
</comment>
<dbReference type="AlphaFoldDB" id="A0AAP0JF50"/>
<evidence type="ECO:0000313" key="3">
    <source>
        <dbReference type="Proteomes" id="UP001419268"/>
    </source>
</evidence>
<accession>A0AAP0JF50</accession>
<dbReference type="Proteomes" id="UP001419268">
    <property type="component" value="Unassembled WGS sequence"/>
</dbReference>
<dbReference type="InterPro" id="IPR018247">
    <property type="entry name" value="EF_Hand_1_Ca_BS"/>
</dbReference>
<keyword evidence="3" id="KW-1185">Reference proteome</keyword>
<feature type="compositionally biased region" description="Low complexity" evidence="1">
    <location>
        <begin position="1"/>
        <end position="20"/>
    </location>
</feature>
<reference evidence="2 3" key="1">
    <citation type="submission" date="2024-01" db="EMBL/GenBank/DDBJ databases">
        <title>Genome assemblies of Stephania.</title>
        <authorList>
            <person name="Yang L."/>
        </authorList>
    </citation>
    <scope>NUCLEOTIDE SEQUENCE [LARGE SCALE GENOMIC DNA]</scope>
    <source>
        <strain evidence="2">JXDWG</strain>
        <tissue evidence="2">Leaf</tissue>
    </source>
</reference>
<feature type="compositionally biased region" description="Basic and acidic residues" evidence="1">
    <location>
        <begin position="276"/>
        <end position="291"/>
    </location>
</feature>
<sequence>MELPRSLLRSPLPSAPSAAPQEGRGGTPHIDRFPITIESVGKNCWVLHPSEVCARRMTKIFKRGMITEGYCWKSVPYHQKEIYWERWKSYFQWDPSIDEAIVRAAYDAKACVRYGALMHELRTFGVRLDFVTDEAWNRYPLDKDEDDEVTPNDVFLHVHTKDHDGVTFIDSISAQLSCDAREEAKTRRYANLGASTFQEPMVRRSEFDAVVQRLAQFEAFVQSHLGMRMDFSANVSQAPPPPPPQEHHQQVRMDSACSPQKKHDDDDRDNPDWVDEEHLGDEKGDGLEMHDGNNGGVLAAVMAADFKGDPLEDHNELIELVKTWVTYFICSVDNNCG</sequence>
<feature type="region of interest" description="Disordered" evidence="1">
    <location>
        <begin position="1"/>
        <end position="28"/>
    </location>
</feature>
<name>A0AAP0JF50_9MAGN</name>
<evidence type="ECO:0000313" key="2">
    <source>
        <dbReference type="EMBL" id="KAK9132898.1"/>
    </source>
</evidence>
<feature type="region of interest" description="Disordered" evidence="1">
    <location>
        <begin position="232"/>
        <end position="292"/>
    </location>
</feature>
<protein>
    <submittedName>
        <fullName evidence="2">Uncharacterized protein</fullName>
    </submittedName>
</protein>
<proteinExistence type="predicted"/>